<keyword evidence="3" id="KW-1003">Cell membrane</keyword>
<evidence type="ECO:0000256" key="3">
    <source>
        <dbReference type="ARBA" id="ARBA00022475"/>
    </source>
</evidence>
<proteinExistence type="inferred from homology"/>
<evidence type="ECO:0000256" key="6">
    <source>
        <dbReference type="ARBA" id="ARBA00022989"/>
    </source>
</evidence>
<keyword evidence="7 8" id="KW-0472">Membrane</keyword>
<protein>
    <submittedName>
        <fullName evidence="10">ABC transporter permease</fullName>
    </submittedName>
</protein>
<keyword evidence="6 8" id="KW-1133">Transmembrane helix</keyword>
<dbReference type="OrthoDB" id="9178195at2"/>
<keyword evidence="2 8" id="KW-0813">Transport</keyword>
<dbReference type="KEGG" id="aon:DEH84_18585"/>
<evidence type="ECO:0000259" key="9">
    <source>
        <dbReference type="PROSITE" id="PS50928"/>
    </source>
</evidence>
<keyword evidence="11" id="KW-1185">Reference proteome</keyword>
<gene>
    <name evidence="10" type="ORF">DEH84_18585</name>
</gene>
<name>A0A2U8FXG3_9BURK</name>
<feature type="transmembrane region" description="Helical" evidence="8">
    <location>
        <begin position="236"/>
        <end position="261"/>
    </location>
</feature>
<dbReference type="RefSeq" id="WP_109038697.1">
    <property type="nucleotide sequence ID" value="NZ_CP029211.1"/>
</dbReference>
<accession>A0A2U8FXG3</accession>
<sequence>MLLDHDRLGLPLRLSLGAIGTLVVAFLLAPIVFITLLSFGSSPWLIFPPPGWTLQWYREMWADPGWLQAMWHSTRVALVVTALSVSLGFITALALVRGTFPGRALLRGFFITPMVLPVVVLAVALYALCLKVGLTGTFVGFVIGHLVIALPFSIITLCNALEGYDFALEEAALICGATPWQVKWRVTLPALRLSLFAAGVFSFLVSWDEVVVSIFMATPGMETLPVRIWSALRQDLSPVIAAVSTVLIGITLLFMLIAALFKKDDDHGH</sequence>
<feature type="domain" description="ABC transmembrane type-1" evidence="9">
    <location>
        <begin position="70"/>
        <end position="258"/>
    </location>
</feature>
<comment type="similarity">
    <text evidence="8">Belongs to the binding-protein-dependent transport system permease family.</text>
</comment>
<comment type="subcellular location">
    <subcellularLocation>
        <location evidence="1">Cell inner membrane</location>
        <topology evidence="1">Multi-pass membrane protein</topology>
    </subcellularLocation>
    <subcellularLocation>
        <location evidence="8">Cell membrane</location>
        <topology evidence="8">Multi-pass membrane protein</topology>
    </subcellularLocation>
</comment>
<evidence type="ECO:0000256" key="5">
    <source>
        <dbReference type="ARBA" id="ARBA00022692"/>
    </source>
</evidence>
<evidence type="ECO:0000256" key="4">
    <source>
        <dbReference type="ARBA" id="ARBA00022519"/>
    </source>
</evidence>
<dbReference type="GO" id="GO:0005886">
    <property type="term" value="C:plasma membrane"/>
    <property type="evidence" value="ECO:0007669"/>
    <property type="project" value="UniProtKB-SubCell"/>
</dbReference>
<evidence type="ECO:0000313" key="10">
    <source>
        <dbReference type="EMBL" id="AWI55587.1"/>
    </source>
</evidence>
<dbReference type="PROSITE" id="PS50928">
    <property type="entry name" value="ABC_TM1"/>
    <property type="match status" value="1"/>
</dbReference>
<organism evidence="10 11">
    <name type="scientific">Aquabacterium olei</name>
    <dbReference type="NCBI Taxonomy" id="1296669"/>
    <lineage>
        <taxon>Bacteria</taxon>
        <taxon>Pseudomonadati</taxon>
        <taxon>Pseudomonadota</taxon>
        <taxon>Betaproteobacteria</taxon>
        <taxon>Burkholderiales</taxon>
        <taxon>Aquabacterium</taxon>
    </lineage>
</organism>
<geneLocation type="plasmid" evidence="11">
    <name>ptb101</name>
</geneLocation>
<feature type="transmembrane region" description="Helical" evidence="8">
    <location>
        <begin position="12"/>
        <end position="39"/>
    </location>
</feature>
<keyword evidence="10" id="KW-0614">Plasmid</keyword>
<dbReference type="GO" id="GO:0055085">
    <property type="term" value="P:transmembrane transport"/>
    <property type="evidence" value="ECO:0007669"/>
    <property type="project" value="InterPro"/>
</dbReference>
<evidence type="ECO:0000256" key="1">
    <source>
        <dbReference type="ARBA" id="ARBA00004429"/>
    </source>
</evidence>
<feature type="transmembrane region" description="Helical" evidence="8">
    <location>
        <begin position="134"/>
        <end position="158"/>
    </location>
</feature>
<reference evidence="10 11" key="1">
    <citation type="submission" date="2018-05" db="EMBL/GenBank/DDBJ databases">
        <title>complete genome sequence of Aquabacterium olei NBRC 110486.</title>
        <authorList>
            <person name="Tang B."/>
            <person name="Chang J."/>
            <person name="Zhang L."/>
            <person name="Yang H."/>
        </authorList>
    </citation>
    <scope>NUCLEOTIDE SEQUENCE [LARGE SCALE GENOMIC DNA]</scope>
    <source>
        <strain evidence="10 11">NBRC 110486</strain>
        <plasmid evidence="11">Plasmid ptb101</plasmid>
    </source>
</reference>
<keyword evidence="5 8" id="KW-0812">Transmembrane</keyword>
<dbReference type="Pfam" id="PF00528">
    <property type="entry name" value="BPD_transp_1"/>
    <property type="match status" value="1"/>
</dbReference>
<dbReference type="Gene3D" id="1.10.3720.10">
    <property type="entry name" value="MetI-like"/>
    <property type="match status" value="1"/>
</dbReference>
<keyword evidence="4" id="KW-0997">Cell inner membrane</keyword>
<feature type="transmembrane region" description="Helical" evidence="8">
    <location>
        <begin position="108"/>
        <end position="128"/>
    </location>
</feature>
<dbReference type="CDD" id="cd06261">
    <property type="entry name" value="TM_PBP2"/>
    <property type="match status" value="1"/>
</dbReference>
<dbReference type="Proteomes" id="UP000244892">
    <property type="component" value="Plasmid pTB101"/>
</dbReference>
<feature type="transmembrane region" description="Helical" evidence="8">
    <location>
        <begin position="76"/>
        <end position="96"/>
    </location>
</feature>
<dbReference type="PANTHER" id="PTHR43357">
    <property type="entry name" value="INNER MEMBRANE ABC TRANSPORTER PERMEASE PROTEIN YDCV"/>
    <property type="match status" value="1"/>
</dbReference>
<dbReference type="PANTHER" id="PTHR43357:SF4">
    <property type="entry name" value="INNER MEMBRANE ABC TRANSPORTER PERMEASE PROTEIN YDCV"/>
    <property type="match status" value="1"/>
</dbReference>
<evidence type="ECO:0000256" key="7">
    <source>
        <dbReference type="ARBA" id="ARBA00023136"/>
    </source>
</evidence>
<evidence type="ECO:0000313" key="11">
    <source>
        <dbReference type="Proteomes" id="UP000244892"/>
    </source>
</evidence>
<feature type="transmembrane region" description="Helical" evidence="8">
    <location>
        <begin position="193"/>
        <end position="216"/>
    </location>
</feature>
<dbReference type="InterPro" id="IPR000515">
    <property type="entry name" value="MetI-like"/>
</dbReference>
<dbReference type="SUPFAM" id="SSF161098">
    <property type="entry name" value="MetI-like"/>
    <property type="match status" value="1"/>
</dbReference>
<dbReference type="EMBL" id="CP029211">
    <property type="protein sequence ID" value="AWI55587.1"/>
    <property type="molecule type" value="Genomic_DNA"/>
</dbReference>
<dbReference type="AlphaFoldDB" id="A0A2U8FXG3"/>
<evidence type="ECO:0000256" key="8">
    <source>
        <dbReference type="RuleBase" id="RU363032"/>
    </source>
</evidence>
<evidence type="ECO:0000256" key="2">
    <source>
        <dbReference type="ARBA" id="ARBA00022448"/>
    </source>
</evidence>
<dbReference type="InterPro" id="IPR035906">
    <property type="entry name" value="MetI-like_sf"/>
</dbReference>